<evidence type="ECO:0000313" key="7">
    <source>
        <dbReference type="EMBL" id="MCY0096864.1"/>
    </source>
</evidence>
<reference evidence="7" key="1">
    <citation type="submission" date="2022-10" db="EMBL/GenBank/DDBJ databases">
        <title>Hoeflea sp. J2-29, isolated from marine algae.</title>
        <authorList>
            <person name="Kristyanto S."/>
            <person name="Kim J.M."/>
            <person name="Jeon C.O."/>
        </authorList>
    </citation>
    <scope>NUCLEOTIDE SEQUENCE</scope>
    <source>
        <strain evidence="7">J2-29</strain>
    </source>
</reference>
<keyword evidence="5" id="KW-0732">Signal</keyword>
<keyword evidence="2" id="KW-0104">Cadmium</keyword>
<dbReference type="EC" id="2.3.2.15" evidence="1"/>
<evidence type="ECO:0000256" key="3">
    <source>
        <dbReference type="ARBA" id="ARBA00022679"/>
    </source>
</evidence>
<keyword evidence="3" id="KW-0808">Transferase</keyword>
<dbReference type="Proteomes" id="UP001081283">
    <property type="component" value="Unassembled WGS sequence"/>
</dbReference>
<feature type="domain" description="Peptidase C83" evidence="6">
    <location>
        <begin position="8"/>
        <end position="232"/>
    </location>
</feature>
<dbReference type="Gene3D" id="3.90.70.30">
    <property type="entry name" value="Phytochelatin synthase, N-terminal domain"/>
    <property type="match status" value="1"/>
</dbReference>
<dbReference type="SUPFAM" id="SSF54001">
    <property type="entry name" value="Cysteine proteinases"/>
    <property type="match status" value="1"/>
</dbReference>
<dbReference type="PANTHER" id="PTHR33447:SF20">
    <property type="entry name" value="GLUTATHIONE GAMMA-GLUTAMYLCYSTEINYLTRANSFERASE"/>
    <property type="match status" value="1"/>
</dbReference>
<name>A0ABT3YLT2_9HYPH</name>
<evidence type="ECO:0000259" key="6">
    <source>
        <dbReference type="PROSITE" id="PS51443"/>
    </source>
</evidence>
<organism evidence="7 8">
    <name type="scientific">Hoeflea ulvae</name>
    <dbReference type="NCBI Taxonomy" id="2983764"/>
    <lineage>
        <taxon>Bacteria</taxon>
        <taxon>Pseudomonadati</taxon>
        <taxon>Pseudomonadota</taxon>
        <taxon>Alphaproteobacteria</taxon>
        <taxon>Hyphomicrobiales</taxon>
        <taxon>Rhizobiaceae</taxon>
        <taxon>Hoeflea</taxon>
    </lineage>
</organism>
<evidence type="ECO:0000313" key="8">
    <source>
        <dbReference type="Proteomes" id="UP001081283"/>
    </source>
</evidence>
<evidence type="ECO:0000256" key="4">
    <source>
        <dbReference type="ARBA" id="ARBA00022723"/>
    </source>
</evidence>
<proteinExistence type="predicted"/>
<comment type="caution">
    <text evidence="7">The sequence shown here is derived from an EMBL/GenBank/DDBJ whole genome shotgun (WGS) entry which is preliminary data.</text>
</comment>
<dbReference type="Pfam" id="PF05023">
    <property type="entry name" value="Phytochelatin"/>
    <property type="match status" value="1"/>
</dbReference>
<gene>
    <name evidence="7" type="ORF">OEG82_23025</name>
</gene>
<evidence type="ECO:0000256" key="2">
    <source>
        <dbReference type="ARBA" id="ARBA00022539"/>
    </source>
</evidence>
<dbReference type="InterPro" id="IPR038156">
    <property type="entry name" value="PCS_N_sf"/>
</dbReference>
<dbReference type="PANTHER" id="PTHR33447">
    <property type="entry name" value="GLUTATHIONE GAMMA-GLUTAMYLCYSTEINYLTRANSFERASE"/>
    <property type="match status" value="1"/>
</dbReference>
<dbReference type="InterPro" id="IPR038765">
    <property type="entry name" value="Papain-like_cys_pep_sf"/>
</dbReference>
<dbReference type="RefSeq" id="WP_267614694.1">
    <property type="nucleotide sequence ID" value="NZ_JAOVZQ010000001.1"/>
</dbReference>
<evidence type="ECO:0000256" key="1">
    <source>
        <dbReference type="ARBA" id="ARBA00012468"/>
    </source>
</evidence>
<feature type="signal peptide" evidence="5">
    <location>
        <begin position="1"/>
        <end position="22"/>
    </location>
</feature>
<sequence length="232" mass="25522">MVRRTLVAFVIGAFCIAAPVQADEQLLYLTSDAGGQRLLDAELNRDYFSLASYLESEQILTFCGPATVAGVANSLDIPRPSPTRLFPWALFTQDTLFNPANQALKPYAMVEHEGLTLDELDSFIENVGLAAEHRFADETSVDELRAAIKQTLGDSNARLIVNYSRKALPQNGDGHISPVAAYDEDTDTVLILDVAKYKYPPVWISVEKLHEAMMLVDAGSNRSRGFVQVSVK</sequence>
<evidence type="ECO:0000256" key="5">
    <source>
        <dbReference type="SAM" id="SignalP"/>
    </source>
</evidence>
<keyword evidence="4" id="KW-0479">Metal-binding</keyword>
<accession>A0ABT3YLT2</accession>
<feature type="chain" id="PRO_5046114500" description="glutathione gamma-glutamylcysteinyltransferase" evidence="5">
    <location>
        <begin position="23"/>
        <end position="232"/>
    </location>
</feature>
<dbReference type="InterPro" id="IPR007719">
    <property type="entry name" value="PCS_N"/>
</dbReference>
<protein>
    <recommendedName>
        <fullName evidence="1">glutathione gamma-glutamylcysteinyltransferase</fullName>
        <ecNumber evidence="1">2.3.2.15</ecNumber>
    </recommendedName>
</protein>
<dbReference type="EMBL" id="JAOVZQ010000001">
    <property type="protein sequence ID" value="MCY0096864.1"/>
    <property type="molecule type" value="Genomic_DNA"/>
</dbReference>
<keyword evidence="8" id="KW-1185">Reference proteome</keyword>
<dbReference type="InterPro" id="IPR040409">
    <property type="entry name" value="PCS-like"/>
</dbReference>
<dbReference type="PROSITE" id="PS51443">
    <property type="entry name" value="PCS"/>
    <property type="match status" value="1"/>
</dbReference>